<comment type="subcellular location">
    <subcellularLocation>
        <location evidence="1">Nucleus</location>
        <location evidence="1">Nucleolus</location>
    </subcellularLocation>
</comment>
<dbReference type="InterPro" id="IPR010414">
    <property type="entry name" value="FRG1"/>
</dbReference>
<organism evidence="5 6">
    <name type="scientific">Filobasidium floriforme</name>
    <dbReference type="NCBI Taxonomy" id="5210"/>
    <lineage>
        <taxon>Eukaryota</taxon>
        <taxon>Fungi</taxon>
        <taxon>Dikarya</taxon>
        <taxon>Basidiomycota</taxon>
        <taxon>Agaricomycotina</taxon>
        <taxon>Tremellomycetes</taxon>
        <taxon>Filobasidiales</taxon>
        <taxon>Filobasidiaceae</taxon>
        <taxon>Filobasidium</taxon>
    </lineage>
</organism>
<sequence length="297" mass="32472">MSAVVSKKLKFKGEKPKKKKRSHKEVDEGGVEESSGDPNGWIFPTDAMEITGPSYILLPSNPPTCLAYEPTRQRVFAAPLTLPVAPEGEDELSFNEIMEVVEPSDINHVWVISRLSGSEDVVSLRTSSGTFLTAASSGVLSASTPSRGPLEAFVPTLTVGSSIHPTLSLKTSSDKYLSISINAEKLTLGKPQIELRADADEVGQMEGLRIKCQRDFVNKARAELAGGPKGKKRNTESGRTIDIEGTLEDERERNAKFQAWNLGKSVVSDADRHDVKKAKKEGRLAEAMLDRRQKLKQ</sequence>
<dbReference type="PANTHER" id="PTHR12928:SF0">
    <property type="entry name" value="FSHD REGION GENE 1"/>
    <property type="match status" value="1"/>
</dbReference>
<evidence type="ECO:0000256" key="1">
    <source>
        <dbReference type="ARBA" id="ARBA00004604"/>
    </source>
</evidence>
<evidence type="ECO:0000256" key="2">
    <source>
        <dbReference type="ARBA" id="ARBA00010878"/>
    </source>
</evidence>
<dbReference type="EMBL" id="JABELV010000037">
    <property type="protein sequence ID" value="KAG7562179.1"/>
    <property type="molecule type" value="Genomic_DNA"/>
</dbReference>
<feature type="region of interest" description="Disordered" evidence="4">
    <location>
        <begin position="1"/>
        <end position="41"/>
    </location>
</feature>
<feature type="region of interest" description="Disordered" evidence="4">
    <location>
        <begin position="270"/>
        <end position="297"/>
    </location>
</feature>
<gene>
    <name evidence="5" type="ORF">FFLO_02364</name>
</gene>
<dbReference type="GO" id="GO:0071013">
    <property type="term" value="C:catalytic step 2 spliceosome"/>
    <property type="evidence" value="ECO:0007669"/>
    <property type="project" value="TreeGrafter"/>
</dbReference>
<proteinExistence type="inferred from homology"/>
<dbReference type="CDD" id="cd23339">
    <property type="entry name" value="beta-trefoil_FSCN_fungal_FRG1-like"/>
    <property type="match status" value="1"/>
</dbReference>
<evidence type="ECO:0008006" key="7">
    <source>
        <dbReference type="Google" id="ProtNLM"/>
    </source>
</evidence>
<evidence type="ECO:0000256" key="3">
    <source>
        <dbReference type="ARBA" id="ARBA00023242"/>
    </source>
</evidence>
<dbReference type="GO" id="GO:0051015">
    <property type="term" value="F:actin filament binding"/>
    <property type="evidence" value="ECO:0007669"/>
    <property type="project" value="TreeGrafter"/>
</dbReference>
<dbReference type="GO" id="GO:0005730">
    <property type="term" value="C:nucleolus"/>
    <property type="evidence" value="ECO:0007669"/>
    <property type="project" value="UniProtKB-SubCell"/>
</dbReference>
<dbReference type="SUPFAM" id="SSF50405">
    <property type="entry name" value="Actin-crosslinking proteins"/>
    <property type="match status" value="1"/>
</dbReference>
<evidence type="ECO:0000313" key="5">
    <source>
        <dbReference type="EMBL" id="KAG7562179.1"/>
    </source>
</evidence>
<feature type="compositionally biased region" description="Basic and acidic residues" evidence="4">
    <location>
        <begin position="281"/>
        <end position="297"/>
    </location>
</feature>
<comment type="caution">
    <text evidence="5">The sequence shown here is derived from an EMBL/GenBank/DDBJ whole genome shotgun (WGS) entry which is preliminary data.</text>
</comment>
<dbReference type="InterPro" id="IPR008999">
    <property type="entry name" value="Actin-crosslinking"/>
</dbReference>
<keyword evidence="6" id="KW-1185">Reference proteome</keyword>
<name>A0A8K0JN38_9TREE</name>
<reference evidence="5" key="1">
    <citation type="submission" date="2020-04" db="EMBL/GenBank/DDBJ databases">
        <title>Analysis of mating type loci in Filobasidium floriforme.</title>
        <authorList>
            <person name="Nowrousian M."/>
        </authorList>
    </citation>
    <scope>NUCLEOTIDE SEQUENCE</scope>
    <source>
        <strain evidence="5">CBS 6242</strain>
    </source>
</reference>
<dbReference type="AlphaFoldDB" id="A0A8K0JN38"/>
<dbReference type="PANTHER" id="PTHR12928">
    <property type="entry name" value="FRG1 PROTEIN"/>
    <property type="match status" value="1"/>
</dbReference>
<accession>A0A8K0JN38</accession>
<evidence type="ECO:0000313" key="6">
    <source>
        <dbReference type="Proteomes" id="UP000812966"/>
    </source>
</evidence>
<dbReference type="Proteomes" id="UP000812966">
    <property type="component" value="Unassembled WGS sequence"/>
</dbReference>
<protein>
    <recommendedName>
        <fullName evidence="7">Protein FRG1</fullName>
    </recommendedName>
</protein>
<dbReference type="Pfam" id="PF06229">
    <property type="entry name" value="FRG1"/>
    <property type="match status" value="1"/>
</dbReference>
<feature type="compositionally biased region" description="Basic residues" evidence="4">
    <location>
        <begin position="7"/>
        <end position="23"/>
    </location>
</feature>
<evidence type="ECO:0000256" key="4">
    <source>
        <dbReference type="SAM" id="MobiDB-lite"/>
    </source>
</evidence>
<keyword evidence="3" id="KW-0539">Nucleus</keyword>
<dbReference type="Gene3D" id="2.80.10.50">
    <property type="match status" value="1"/>
</dbReference>
<comment type="similarity">
    <text evidence="2">Belongs to the FRG1 family.</text>
</comment>